<name>A0A813XVR7_9BILA</name>
<dbReference type="OrthoDB" id="10048862at2759"/>
<feature type="compositionally biased region" description="Low complexity" evidence="1">
    <location>
        <begin position="131"/>
        <end position="140"/>
    </location>
</feature>
<evidence type="ECO:0000313" key="2">
    <source>
        <dbReference type="EMBL" id="CAF0876307.1"/>
    </source>
</evidence>
<feature type="region of interest" description="Disordered" evidence="1">
    <location>
        <begin position="122"/>
        <end position="143"/>
    </location>
</feature>
<protein>
    <submittedName>
        <fullName evidence="2">Uncharacterized protein</fullName>
    </submittedName>
</protein>
<evidence type="ECO:0000313" key="3">
    <source>
        <dbReference type="Proteomes" id="UP000663832"/>
    </source>
</evidence>
<dbReference type="AlphaFoldDB" id="A0A813XVR7"/>
<evidence type="ECO:0000256" key="1">
    <source>
        <dbReference type="SAM" id="MobiDB-lite"/>
    </source>
</evidence>
<keyword evidence="3" id="KW-1185">Reference proteome</keyword>
<reference evidence="2" key="1">
    <citation type="submission" date="2021-02" db="EMBL/GenBank/DDBJ databases">
        <authorList>
            <person name="Nowell W R."/>
        </authorList>
    </citation>
    <scope>NUCLEOTIDE SEQUENCE</scope>
</reference>
<feature type="region of interest" description="Disordered" evidence="1">
    <location>
        <begin position="277"/>
        <end position="319"/>
    </location>
</feature>
<feature type="compositionally biased region" description="Pro residues" evidence="1">
    <location>
        <begin position="288"/>
        <end position="310"/>
    </location>
</feature>
<comment type="caution">
    <text evidence="2">The sequence shown here is derived from an EMBL/GenBank/DDBJ whole genome shotgun (WGS) entry which is preliminary data.</text>
</comment>
<gene>
    <name evidence="2" type="ORF">QVE165_LOCUS8170</name>
</gene>
<dbReference type="Proteomes" id="UP000663832">
    <property type="component" value="Unassembled WGS sequence"/>
</dbReference>
<dbReference type="EMBL" id="CAJNOM010000036">
    <property type="protein sequence ID" value="CAF0876307.1"/>
    <property type="molecule type" value="Genomic_DNA"/>
</dbReference>
<proteinExistence type="predicted"/>
<organism evidence="2 3">
    <name type="scientific">Adineta steineri</name>
    <dbReference type="NCBI Taxonomy" id="433720"/>
    <lineage>
        <taxon>Eukaryota</taxon>
        <taxon>Metazoa</taxon>
        <taxon>Spiralia</taxon>
        <taxon>Gnathifera</taxon>
        <taxon>Rotifera</taxon>
        <taxon>Eurotatoria</taxon>
        <taxon>Bdelloidea</taxon>
        <taxon>Adinetida</taxon>
        <taxon>Adinetidae</taxon>
        <taxon>Adineta</taxon>
    </lineage>
</organism>
<sequence length="584" mass="66375">MFASSLITDENHLDDYIKSLDNYPTRELKTNNQKTSSLTSRVSHNNPSFISEFDPWGHQSVTHVGEDTLLQSSSQVAQVDPISRLHSSSKMSRDNLERLYKNSNLSSGTDLQFHPVLSGKLAAPSGWRNESVPSSLSPLSDDTDSYRNCSEKHEHYKTLNTCDGPPMIFSSTDEINEVINEKPSSKHLRSISFNDYNDTSIENNPCQERKTVLTEEQRTAINSIDNCKIPPVVVHKKLANNIVKYNQRITVRYLQPPTPPPPGPIIIREIRQCPLPPQSPITIRQRPRPPCTPPPLIFREPPPPRPPRPPSKIIEKLLPPPPRPPRQVIVEKLGAYPPKPSDVLVERWLPYKRNDQRRILYERAPAPYLPPREPNLLIMHDQRNARINKEFINQGVVRADPQHYLQLYGAEINTPHNYGQYAYLVDEATRSLPPPQPLPPTGIHYNPHNSYPNLNQHHPPAPLISSIWDRMRSAASPFNSPPYHQNSPTYGYSPQYPRNDHLNSYHPPNNYAAHMGDHRIMPNVPSPWSHNSHSPPPPSSHLPSYNFNPISHSPNTIRVTSDHELHNVLSNLTNGRVPTPLRSF</sequence>
<accession>A0A813XVR7</accession>
<feature type="region of interest" description="Disordered" evidence="1">
    <location>
        <begin position="523"/>
        <end position="547"/>
    </location>
</feature>